<proteinExistence type="evidence at transcript level"/>
<dbReference type="InterPro" id="IPR000477">
    <property type="entry name" value="RT_dom"/>
</dbReference>
<dbReference type="Pfam" id="PF00078">
    <property type="entry name" value="RVT_1"/>
    <property type="match status" value="1"/>
</dbReference>
<accession>C7TY01</accession>
<dbReference type="AlphaFoldDB" id="C7TY01"/>
<sequence>MVLALCPTLLPYPGLGAAATQEELRAFESVDRISLWKLLRQYGVPKKLVNIIRNSYNGLQCKIMHGRQLTDAFPIRTGVTQGCLLSPFLFLLVVDYIMKTFTSEGKRGVQWTSMMQLDDLDFTDDLTLLSHTQQQMQVKTTKVAATSASIGLNTHKGKSKILKFNSESTDPIELNSQTLEEVDTFTYLGSIISEQGESDADVRARIGKARAAFLQLKNIWDSKQLSTNLKVRLFNSNVNTVILYGAETWRNTSNILMTVQVFINKCLHRILNVCRPETVSNSLVWERTNQLPAEETIRKRRWK</sequence>
<evidence type="ECO:0000313" key="2">
    <source>
        <dbReference type="EMBL" id="CAX82477.1"/>
    </source>
</evidence>
<dbReference type="InterPro" id="IPR043502">
    <property type="entry name" value="DNA/RNA_pol_sf"/>
</dbReference>
<name>C7TY01_SCHJA</name>
<dbReference type="Pfam" id="PF20049">
    <property type="entry name" value="DUF6451"/>
    <property type="match status" value="1"/>
</dbReference>
<dbReference type="InterPro" id="IPR045609">
    <property type="entry name" value="DUF6451"/>
</dbReference>
<organism evidence="2">
    <name type="scientific">Schistosoma japonicum</name>
    <name type="common">Blood fluke</name>
    <dbReference type="NCBI Taxonomy" id="6182"/>
    <lineage>
        <taxon>Eukaryota</taxon>
        <taxon>Metazoa</taxon>
        <taxon>Spiralia</taxon>
        <taxon>Lophotrochozoa</taxon>
        <taxon>Platyhelminthes</taxon>
        <taxon>Trematoda</taxon>
        <taxon>Digenea</taxon>
        <taxon>Strigeidida</taxon>
        <taxon>Schistosomatoidea</taxon>
        <taxon>Schistosomatidae</taxon>
        <taxon>Schistosoma</taxon>
    </lineage>
</organism>
<dbReference type="PROSITE" id="PS50878">
    <property type="entry name" value="RT_POL"/>
    <property type="match status" value="1"/>
</dbReference>
<feature type="domain" description="Reverse transcriptase" evidence="1">
    <location>
        <begin position="1"/>
        <end position="192"/>
    </location>
</feature>
<protein>
    <submittedName>
        <fullName evidence="2">Retrovirus-related Pol polyprotein</fullName>
    </submittedName>
</protein>
<reference evidence="2" key="2">
    <citation type="submission" date="2009-03" db="EMBL/GenBank/DDBJ databases">
        <authorList>
            <person name="Gang L."/>
        </authorList>
    </citation>
    <scope>NUCLEOTIDE SEQUENCE</scope>
    <source>
        <strain evidence="2">Anhui</strain>
    </source>
</reference>
<dbReference type="PANTHER" id="PTHR47027">
    <property type="entry name" value="REVERSE TRANSCRIPTASE DOMAIN-CONTAINING PROTEIN"/>
    <property type="match status" value="1"/>
</dbReference>
<dbReference type="EMBL" id="FN326753">
    <property type="protein sequence ID" value="CAX82477.1"/>
    <property type="molecule type" value="mRNA"/>
</dbReference>
<evidence type="ECO:0000259" key="1">
    <source>
        <dbReference type="PROSITE" id="PS50878"/>
    </source>
</evidence>
<dbReference type="SUPFAM" id="SSF56672">
    <property type="entry name" value="DNA/RNA polymerases"/>
    <property type="match status" value="1"/>
</dbReference>
<dbReference type="PANTHER" id="PTHR47027:SF25">
    <property type="entry name" value="REVERSE TRANSCRIPTASE DOMAIN-CONTAINING PROTEIN"/>
    <property type="match status" value="1"/>
</dbReference>
<reference evidence="2" key="1">
    <citation type="journal article" date="2009" name="Nature">
        <title>The Schistosoma japonicum genome reveals features of host-parasite interplay.</title>
        <authorList>
            <person name="Liu F."/>
            <person name="Zhou Y."/>
            <person name="Wang Z.Q."/>
            <person name="Lu G."/>
            <person name="Zheng H."/>
            <person name="Brindley P.J."/>
            <person name="McManus D.P."/>
            <person name="Blair D."/>
            <person name="Zhang Q.H."/>
            <person name="Zhong Y."/>
            <person name="Wang S."/>
            <person name="Han Z.G."/>
            <person name="Chen Z."/>
        </authorList>
    </citation>
    <scope>NUCLEOTIDE SEQUENCE</scope>
    <source>
        <strain evidence="2">Anhui</strain>
    </source>
</reference>